<dbReference type="SUPFAM" id="SSF75625">
    <property type="entry name" value="YebC-like"/>
    <property type="match status" value="1"/>
</dbReference>
<dbReference type="GO" id="GO:0009507">
    <property type="term" value="C:chloroplast"/>
    <property type="evidence" value="ECO:0007669"/>
    <property type="project" value="TreeGrafter"/>
</dbReference>
<dbReference type="Pfam" id="PF01709">
    <property type="entry name" value="Transcrip_reg"/>
    <property type="match status" value="1"/>
</dbReference>
<dbReference type="InterPro" id="IPR029072">
    <property type="entry name" value="YebC-like"/>
</dbReference>
<dbReference type="InterPro" id="IPR002876">
    <property type="entry name" value="Transcrip_reg_TACO1-like"/>
</dbReference>
<dbReference type="InterPro" id="IPR049083">
    <property type="entry name" value="TACO1_YebC_N"/>
</dbReference>
<evidence type="ECO:0000259" key="2">
    <source>
        <dbReference type="Pfam" id="PF01709"/>
    </source>
</evidence>
<dbReference type="NCBIfam" id="NF009044">
    <property type="entry name" value="PRK12378.1"/>
    <property type="match status" value="1"/>
</dbReference>
<dbReference type="PANTHER" id="PTHR12532">
    <property type="entry name" value="TRANSLATIONAL ACTIVATOR OF CYTOCHROME C OXIDASE 1"/>
    <property type="match status" value="1"/>
</dbReference>
<dbReference type="InterPro" id="IPR048300">
    <property type="entry name" value="TACO1_YebC-like_2nd/3rd_dom"/>
</dbReference>
<organism evidence="5">
    <name type="scientific">Tetraselmis sp. GSL018</name>
    <dbReference type="NCBI Taxonomy" id="582737"/>
    <lineage>
        <taxon>Eukaryota</taxon>
        <taxon>Viridiplantae</taxon>
        <taxon>Chlorophyta</taxon>
        <taxon>core chlorophytes</taxon>
        <taxon>Chlorodendrophyceae</taxon>
        <taxon>Chlorodendrales</taxon>
        <taxon>Chlorodendraceae</taxon>
        <taxon>Tetraselmis</taxon>
    </lineage>
</organism>
<comment type="similarity">
    <text evidence="1">Belongs to the TACO1 family.</text>
</comment>
<gene>
    <name evidence="4" type="ORF">TSPGSL018_15520</name>
    <name evidence="5" type="ORF">TSPGSL018_8641</name>
</gene>
<proteinExistence type="inferred from homology"/>
<dbReference type="Pfam" id="PF20772">
    <property type="entry name" value="TACO1_YebC_N"/>
    <property type="match status" value="1"/>
</dbReference>
<evidence type="ECO:0000259" key="3">
    <source>
        <dbReference type="Pfam" id="PF20772"/>
    </source>
</evidence>
<evidence type="ECO:0000313" key="5">
    <source>
        <dbReference type="EMBL" id="JAC68468.1"/>
    </source>
</evidence>
<sequence>MASPIRHTSLGLNSCQSVLRRPIRTTTPILMGRRSAKIAQRKGKSDAKKAKLYGRFGKQIQQAVRSGGAGTDNARLQDILRQAKLVSVPNDIIERNIKKANDSKSVAEFNEAIYEAYGPGGTAFVIECLTDNPNRTSSDVKTAVTKGGGKWADSGSVLFNFQRQGVVRVNKGISEEKIFDLAIEAGADDVQPAEDGDGMPDGYRVISSLESFGEVRAALTDAGVDVSQEDSGLVWAPLATVEVDDQAFQENEALFERLMEVDDVDSVFSNCDGIEA</sequence>
<name>A0A061R912_9CHLO</name>
<dbReference type="PANTHER" id="PTHR12532:SF0">
    <property type="entry name" value="TRANSLATIONAL ACTIVATOR OF CYTOCHROME C OXIDASE 1"/>
    <property type="match status" value="1"/>
</dbReference>
<dbReference type="Gene3D" id="3.30.70.980">
    <property type="match status" value="2"/>
</dbReference>
<dbReference type="InterPro" id="IPR017856">
    <property type="entry name" value="Integrase-like_N"/>
</dbReference>
<evidence type="ECO:0000256" key="1">
    <source>
        <dbReference type="ARBA" id="ARBA00008724"/>
    </source>
</evidence>
<feature type="domain" description="TACO1/YebC-like second and third" evidence="2">
    <location>
        <begin position="110"/>
        <end position="270"/>
    </location>
</feature>
<dbReference type="Gene3D" id="1.10.10.200">
    <property type="match status" value="1"/>
</dbReference>
<dbReference type="InterPro" id="IPR026564">
    <property type="entry name" value="Transcrip_reg_TACO1-like_dom3"/>
</dbReference>
<dbReference type="EMBL" id="GBEZ01021050">
    <property type="protein sequence ID" value="JAC65669.1"/>
    <property type="molecule type" value="Transcribed_RNA"/>
</dbReference>
<dbReference type="NCBIfam" id="TIGR01033">
    <property type="entry name" value="YebC/PmpR family DNA-binding transcriptional regulator"/>
    <property type="match status" value="1"/>
</dbReference>
<dbReference type="AlphaFoldDB" id="A0A061R912"/>
<evidence type="ECO:0000313" key="4">
    <source>
        <dbReference type="EMBL" id="JAC65669.1"/>
    </source>
</evidence>
<accession>A0A061R912</accession>
<protein>
    <submittedName>
        <fullName evidence="5">Duf28-domain-containing protein</fullName>
    </submittedName>
</protein>
<dbReference type="HAMAP" id="MF_00693">
    <property type="entry name" value="Transcrip_reg_TACO1"/>
    <property type="match status" value="1"/>
</dbReference>
<feature type="domain" description="TACO1/YebC-like N-terminal" evidence="3">
    <location>
        <begin position="34"/>
        <end position="101"/>
    </location>
</feature>
<dbReference type="EMBL" id="GBEZ01017913">
    <property type="protein sequence ID" value="JAC68468.1"/>
    <property type="molecule type" value="Transcribed_RNA"/>
</dbReference>
<reference evidence="5" key="1">
    <citation type="submission" date="2014-05" db="EMBL/GenBank/DDBJ databases">
        <title>The transcriptome of the halophilic microalga Tetraselmis sp. GSL018 isolated from the Great Salt Lake, Utah.</title>
        <authorList>
            <person name="Jinkerson R.E."/>
            <person name="D'Adamo S."/>
            <person name="Posewitz M.C."/>
        </authorList>
    </citation>
    <scope>NUCLEOTIDE SEQUENCE</scope>
    <source>
        <strain evidence="5">GSL018</strain>
    </source>
</reference>